<evidence type="ECO:0000259" key="1">
    <source>
        <dbReference type="Pfam" id="PF20600"/>
    </source>
</evidence>
<proteinExistence type="predicted"/>
<protein>
    <recommendedName>
        <fullName evidence="1">Exodeoxyribonuclease X-like C-terminal domain-containing protein</fullName>
    </recommendedName>
</protein>
<reference evidence="3" key="1">
    <citation type="journal article" date="2019" name="Int. J. Syst. Evol. Microbiol.">
        <title>The Global Catalogue of Microorganisms (GCM) 10K type strain sequencing project: providing services to taxonomists for standard genome sequencing and annotation.</title>
        <authorList>
            <consortium name="The Broad Institute Genomics Platform"/>
            <consortium name="The Broad Institute Genome Sequencing Center for Infectious Disease"/>
            <person name="Wu L."/>
            <person name="Ma J."/>
        </authorList>
    </citation>
    <scope>NUCLEOTIDE SEQUENCE [LARGE SCALE GENOMIC DNA]</scope>
    <source>
        <strain evidence="3">CCUG 60022</strain>
    </source>
</reference>
<evidence type="ECO:0000313" key="2">
    <source>
        <dbReference type="EMBL" id="MFD0762969.1"/>
    </source>
</evidence>
<sequence>MIKLVSLEEKLDEVNFRKQSIKQFVHKITTNGSYSGWQDFFSNLILRNSDYCFSNEIVEYIKSKGLIITDKAELVNRLNLLKFFPGYDCLQCIKKYSDSYKEGFRSERIESRYNIIDVGLQDKLYFGKYKGFSLNYVAHNDPSYLRWCIDNVDHFLLNRKTVSELFSIFSVNSKHKIDYLGKNFSYKNTLKKVAKVQEEILEFKSSYDVDLFQIFYDRVNLKQCSWLTKTEDNQSYRELIDECMEAEKYDDLDAEDFGLALSIITSEIKKNNDKFMTISFYNELLKYQGSKPVSADGNTIFLYDLRSKSIRWNAVQEFQTYFEDNFSKYDVYVDQFGLVFDNETGLSYVSEKELKSLQEELYSKKNPTYYNQIIDRIHWNGYCGACHENPCMCSDPY</sequence>
<comment type="caution">
    <text evidence="2">The sequence shown here is derived from an EMBL/GenBank/DDBJ whole genome shotgun (WGS) entry which is preliminary data.</text>
</comment>
<name>A0ABW2Z9D2_9FLAO</name>
<dbReference type="Proteomes" id="UP001597032">
    <property type="component" value="Unassembled WGS sequence"/>
</dbReference>
<dbReference type="EMBL" id="JBHTIC010000020">
    <property type="protein sequence ID" value="MFD0762969.1"/>
    <property type="molecule type" value="Genomic_DNA"/>
</dbReference>
<dbReference type="InterPro" id="IPR046768">
    <property type="entry name" value="ExoX-like_C"/>
</dbReference>
<accession>A0ABW2Z9D2</accession>
<gene>
    <name evidence="2" type="ORF">ACFQZW_12835</name>
</gene>
<dbReference type="RefSeq" id="WP_386783496.1">
    <property type="nucleotide sequence ID" value="NZ_JBHTIC010000020.1"/>
</dbReference>
<keyword evidence="3" id="KW-1185">Reference proteome</keyword>
<organism evidence="2 3">
    <name type="scientific">Lutibacter aestuarii</name>
    <dbReference type="NCBI Taxonomy" id="861111"/>
    <lineage>
        <taxon>Bacteria</taxon>
        <taxon>Pseudomonadati</taxon>
        <taxon>Bacteroidota</taxon>
        <taxon>Flavobacteriia</taxon>
        <taxon>Flavobacteriales</taxon>
        <taxon>Flavobacteriaceae</taxon>
        <taxon>Lutibacter</taxon>
    </lineage>
</organism>
<evidence type="ECO:0000313" key="3">
    <source>
        <dbReference type="Proteomes" id="UP001597032"/>
    </source>
</evidence>
<dbReference type="Pfam" id="PF20600">
    <property type="entry name" value="ExoX-like_C"/>
    <property type="match status" value="1"/>
</dbReference>
<feature type="domain" description="Exodeoxyribonuclease X-like C-terminal" evidence="1">
    <location>
        <begin position="126"/>
        <end position="153"/>
    </location>
</feature>